<dbReference type="Pfam" id="PF08615">
    <property type="entry name" value="RNase_H2_suC"/>
    <property type="match status" value="1"/>
</dbReference>
<dbReference type="AlphaFoldDB" id="A0A2H6KCM5"/>
<reference evidence="2 3" key="1">
    <citation type="journal article" date="2017" name="BMC Genomics">
        <title>Whole-genome assembly of Babesia ovata and comparative genomics between closely related pathogens.</title>
        <authorList>
            <person name="Yamagishi J."/>
            <person name="Asada M."/>
            <person name="Hakimi H."/>
            <person name="Tanaka T.Q."/>
            <person name="Sugimoto C."/>
            <person name="Kawazu S."/>
        </authorList>
    </citation>
    <scope>NUCLEOTIDE SEQUENCE [LARGE SCALE GENOMIC DNA]</scope>
    <source>
        <strain evidence="2 3">Miyake</strain>
    </source>
</reference>
<sequence>MESISNVHVLPCLIKEPGPADVARGFSDGVFSLDAESPEGDSGLCGFTLLDVCGEVAETVPFQVEVTEHMERDVYASQQGTDPLLGRERLCAFLRGRCLRGSQIDLSSLGCRLSMVEVSPPSASSSSTRKSPIASNPAIRSQTIRETAEVKSLT</sequence>
<organism evidence="2 3">
    <name type="scientific">Babesia ovata</name>
    <dbReference type="NCBI Taxonomy" id="189622"/>
    <lineage>
        <taxon>Eukaryota</taxon>
        <taxon>Sar</taxon>
        <taxon>Alveolata</taxon>
        <taxon>Apicomplexa</taxon>
        <taxon>Aconoidasida</taxon>
        <taxon>Piroplasmida</taxon>
        <taxon>Babesiidae</taxon>
        <taxon>Babesia</taxon>
    </lineage>
</organism>
<evidence type="ECO:0000313" key="3">
    <source>
        <dbReference type="Proteomes" id="UP000236319"/>
    </source>
</evidence>
<dbReference type="EMBL" id="BDSA01000002">
    <property type="protein sequence ID" value="GBE60737.1"/>
    <property type="molecule type" value="Genomic_DNA"/>
</dbReference>
<feature type="compositionally biased region" description="Low complexity" evidence="1">
    <location>
        <begin position="119"/>
        <end position="135"/>
    </location>
</feature>
<protein>
    <submittedName>
        <fullName evidence="2">Excinuclease ABC subunit C, putative</fullName>
    </submittedName>
</protein>
<evidence type="ECO:0000313" key="2">
    <source>
        <dbReference type="EMBL" id="GBE60737.1"/>
    </source>
</evidence>
<dbReference type="RefSeq" id="XP_028866980.1">
    <property type="nucleotide sequence ID" value="XM_029011147.1"/>
</dbReference>
<dbReference type="GO" id="GO:0032299">
    <property type="term" value="C:ribonuclease H2 complex"/>
    <property type="evidence" value="ECO:0007669"/>
    <property type="project" value="InterPro"/>
</dbReference>
<evidence type="ECO:0000256" key="1">
    <source>
        <dbReference type="SAM" id="MobiDB-lite"/>
    </source>
</evidence>
<keyword evidence="3" id="KW-1185">Reference proteome</keyword>
<dbReference type="OrthoDB" id="365470at2759"/>
<accession>A0A2H6KCM5</accession>
<dbReference type="Proteomes" id="UP000236319">
    <property type="component" value="Unassembled WGS sequence"/>
</dbReference>
<dbReference type="InterPro" id="IPR013924">
    <property type="entry name" value="RNase_H2_suC"/>
</dbReference>
<comment type="caution">
    <text evidence="2">The sequence shown here is derived from an EMBL/GenBank/DDBJ whole genome shotgun (WGS) entry which is preliminary data.</text>
</comment>
<name>A0A2H6KCM5_9APIC</name>
<feature type="region of interest" description="Disordered" evidence="1">
    <location>
        <begin position="119"/>
        <end position="154"/>
    </location>
</feature>
<dbReference type="VEuPathDB" id="PiroplasmaDB:BOVATA_022300"/>
<dbReference type="GO" id="GO:0006401">
    <property type="term" value="P:RNA catabolic process"/>
    <property type="evidence" value="ECO:0007669"/>
    <property type="project" value="InterPro"/>
</dbReference>
<proteinExistence type="predicted"/>
<gene>
    <name evidence="2" type="ORF">BOVATA_022300</name>
</gene>
<dbReference type="GeneID" id="39874507"/>